<evidence type="ECO:0000313" key="1">
    <source>
        <dbReference type="EMBL" id="KAK2578478.1"/>
    </source>
</evidence>
<comment type="caution">
    <text evidence="1">The sequence shown here is derived from an EMBL/GenBank/DDBJ whole genome shotgun (WGS) entry which is preliminary data.</text>
</comment>
<gene>
    <name evidence="1" type="ORF">KPH14_011646</name>
</gene>
<accession>A0AAD9VL24</accession>
<dbReference type="AlphaFoldDB" id="A0AAD9VL24"/>
<dbReference type="Proteomes" id="UP001258017">
    <property type="component" value="Unassembled WGS sequence"/>
</dbReference>
<organism evidence="1 2">
    <name type="scientific">Odynerus spinipes</name>
    <dbReference type="NCBI Taxonomy" id="1348599"/>
    <lineage>
        <taxon>Eukaryota</taxon>
        <taxon>Metazoa</taxon>
        <taxon>Ecdysozoa</taxon>
        <taxon>Arthropoda</taxon>
        <taxon>Hexapoda</taxon>
        <taxon>Insecta</taxon>
        <taxon>Pterygota</taxon>
        <taxon>Neoptera</taxon>
        <taxon>Endopterygota</taxon>
        <taxon>Hymenoptera</taxon>
        <taxon>Apocrita</taxon>
        <taxon>Aculeata</taxon>
        <taxon>Vespoidea</taxon>
        <taxon>Vespidae</taxon>
        <taxon>Eumeninae</taxon>
        <taxon>Odynerus</taxon>
    </lineage>
</organism>
<reference evidence="1" key="1">
    <citation type="submission" date="2021-08" db="EMBL/GenBank/DDBJ databases">
        <authorList>
            <person name="Misof B."/>
            <person name="Oliver O."/>
            <person name="Podsiadlowski L."/>
            <person name="Donath A."/>
            <person name="Peters R."/>
            <person name="Mayer C."/>
            <person name="Rust J."/>
            <person name="Gunkel S."/>
            <person name="Lesny P."/>
            <person name="Martin S."/>
            <person name="Oeyen J.P."/>
            <person name="Petersen M."/>
            <person name="Panagiotis P."/>
            <person name="Wilbrandt J."/>
            <person name="Tanja T."/>
        </authorList>
    </citation>
    <scope>NUCLEOTIDE SEQUENCE</scope>
    <source>
        <strain evidence="1">GBR_01_08_01A</strain>
        <tissue evidence="1">Thorax + abdomen</tissue>
    </source>
</reference>
<evidence type="ECO:0000313" key="2">
    <source>
        <dbReference type="Proteomes" id="UP001258017"/>
    </source>
</evidence>
<protein>
    <submittedName>
        <fullName evidence="1">Uncharacterized protein</fullName>
    </submittedName>
</protein>
<proteinExistence type="predicted"/>
<dbReference type="EMBL" id="JAIFRP010000271">
    <property type="protein sequence ID" value="KAK2578478.1"/>
    <property type="molecule type" value="Genomic_DNA"/>
</dbReference>
<keyword evidence="2" id="KW-1185">Reference proteome</keyword>
<name>A0AAD9VL24_9HYME</name>
<sequence>MGHGNEVTLVWNDADGTLARTREWVACFHAIHHNNSHTLVSLIYVLSKTNGVTVRDDPSEKKDETSHRELVGRTSMMMVVAGGGGGGGGAAAADAALVVVVVAVDDGVAV</sequence>
<reference evidence="1" key="2">
    <citation type="journal article" date="2023" name="Commun. Biol.">
        <title>Intrasexual cuticular hydrocarbon dimorphism in a wasp sheds light on hydrocarbon biosynthesis genes in Hymenoptera.</title>
        <authorList>
            <person name="Moris V.C."/>
            <person name="Podsiadlowski L."/>
            <person name="Martin S."/>
            <person name="Oeyen J.P."/>
            <person name="Donath A."/>
            <person name="Petersen M."/>
            <person name="Wilbrandt J."/>
            <person name="Misof B."/>
            <person name="Liedtke D."/>
            <person name="Thamm M."/>
            <person name="Scheiner R."/>
            <person name="Schmitt T."/>
            <person name="Niehuis O."/>
        </authorList>
    </citation>
    <scope>NUCLEOTIDE SEQUENCE</scope>
    <source>
        <strain evidence="1">GBR_01_08_01A</strain>
    </source>
</reference>